<proteinExistence type="inferred from homology"/>
<dbReference type="EMBL" id="JAUHPV010000003">
    <property type="protein sequence ID" value="MDN4472766.1"/>
    <property type="molecule type" value="Genomic_DNA"/>
</dbReference>
<name>A0ABT8G0V1_9MICO</name>
<dbReference type="Gene3D" id="3.40.50.720">
    <property type="entry name" value="NAD(P)-binding Rossmann-like Domain"/>
    <property type="match status" value="1"/>
</dbReference>
<sequence length="277" mass="29733">MTTVAITGASSGIGLRAARRLAEEGHHVLALCRNVERSRAALGDQVEIVETHMEDLDSVRGAAERAKQAGVEVLINNAAIFDMGLKRRTLSPQGHELVWATNHLGPSALAAELIDTLAAAPDGRVVFIASKGLVAMPRIRIRWDRLDGEGWYTPTRAYYHAKLAQVMTAETLHERHGDAVTVSCLRVPAVRLDPAKLAAQPRLQRALYAPKNRAAAAPAQVADAYVRLAVGPEPDAVYVDERGAACPVPRFARDRANRERLAAATRAAIAPETGAVG</sequence>
<dbReference type="Proteomes" id="UP001172738">
    <property type="component" value="Unassembled WGS sequence"/>
</dbReference>
<protein>
    <submittedName>
        <fullName evidence="3">SDR family NAD(P)-dependent oxidoreductase</fullName>
    </submittedName>
</protein>
<organism evidence="3 4">
    <name type="scientific">Demequina zhanjiangensis</name>
    <dbReference type="NCBI Taxonomy" id="3051659"/>
    <lineage>
        <taxon>Bacteria</taxon>
        <taxon>Bacillati</taxon>
        <taxon>Actinomycetota</taxon>
        <taxon>Actinomycetes</taxon>
        <taxon>Micrococcales</taxon>
        <taxon>Demequinaceae</taxon>
        <taxon>Demequina</taxon>
    </lineage>
</organism>
<dbReference type="Pfam" id="PF00106">
    <property type="entry name" value="adh_short"/>
    <property type="match status" value="1"/>
</dbReference>
<dbReference type="SUPFAM" id="SSF51735">
    <property type="entry name" value="NAD(P)-binding Rossmann-fold domains"/>
    <property type="match status" value="1"/>
</dbReference>
<dbReference type="InterPro" id="IPR036291">
    <property type="entry name" value="NAD(P)-bd_dom_sf"/>
</dbReference>
<dbReference type="InterPro" id="IPR002347">
    <property type="entry name" value="SDR_fam"/>
</dbReference>
<evidence type="ECO:0000313" key="3">
    <source>
        <dbReference type="EMBL" id="MDN4472766.1"/>
    </source>
</evidence>
<comment type="similarity">
    <text evidence="1">Belongs to the short-chain dehydrogenases/reductases (SDR) family.</text>
</comment>
<keyword evidence="4" id="KW-1185">Reference proteome</keyword>
<evidence type="ECO:0000256" key="2">
    <source>
        <dbReference type="ARBA" id="ARBA00023002"/>
    </source>
</evidence>
<dbReference type="PRINTS" id="PR00081">
    <property type="entry name" value="GDHRDH"/>
</dbReference>
<comment type="caution">
    <text evidence="3">The sequence shown here is derived from an EMBL/GenBank/DDBJ whole genome shotgun (WGS) entry which is preliminary data.</text>
</comment>
<evidence type="ECO:0000313" key="4">
    <source>
        <dbReference type="Proteomes" id="UP001172738"/>
    </source>
</evidence>
<evidence type="ECO:0000256" key="1">
    <source>
        <dbReference type="ARBA" id="ARBA00006484"/>
    </source>
</evidence>
<keyword evidence="2" id="KW-0560">Oxidoreductase</keyword>
<dbReference type="PANTHER" id="PTHR24320:SF148">
    <property type="entry name" value="NAD(P)-BINDING ROSSMANN-FOLD SUPERFAMILY PROTEIN"/>
    <property type="match status" value="1"/>
</dbReference>
<gene>
    <name evidence="3" type="ORF">QQX04_07150</name>
</gene>
<accession>A0ABT8G0V1</accession>
<dbReference type="PANTHER" id="PTHR24320">
    <property type="entry name" value="RETINOL DEHYDROGENASE"/>
    <property type="match status" value="1"/>
</dbReference>
<dbReference type="RefSeq" id="WP_301127626.1">
    <property type="nucleotide sequence ID" value="NZ_JAUHPV010000003.1"/>
</dbReference>
<reference evidence="3" key="1">
    <citation type="submission" date="2023-06" db="EMBL/GenBank/DDBJ databases">
        <title>SYSU T00b26.</title>
        <authorList>
            <person name="Gao L."/>
            <person name="Fang B.-Z."/>
            <person name="Li W.-J."/>
        </authorList>
    </citation>
    <scope>NUCLEOTIDE SEQUENCE</scope>
    <source>
        <strain evidence="3">SYSU T00b26</strain>
    </source>
</reference>